<sequence>MPRQQDRENETFRLQRSKPSLIHLICCTHAVRRAKPTTSGARRKREAKRKTKSDQVLFNSVRRSARRRTCSIGKRWKINENKPSKHPRGYP</sequence>
<organism evidence="2">
    <name type="scientific">Siphoviridae sp. ctmJp3</name>
    <dbReference type="NCBI Taxonomy" id="2825650"/>
    <lineage>
        <taxon>Viruses</taxon>
        <taxon>Duplodnaviria</taxon>
        <taxon>Heunggongvirae</taxon>
        <taxon>Uroviricota</taxon>
        <taxon>Caudoviricetes</taxon>
    </lineage>
</organism>
<proteinExistence type="predicted"/>
<feature type="compositionally biased region" description="Basic residues" evidence="1">
    <location>
        <begin position="34"/>
        <end position="51"/>
    </location>
</feature>
<protein>
    <submittedName>
        <fullName evidence="2">Uncharacterized protein</fullName>
    </submittedName>
</protein>
<dbReference type="EMBL" id="BK016238">
    <property type="protein sequence ID" value="DAG04134.1"/>
    <property type="molecule type" value="Genomic_DNA"/>
</dbReference>
<reference evidence="2" key="1">
    <citation type="journal article" date="2021" name="Proc. Natl. Acad. Sci. U.S.A.">
        <title>A Catalog of Tens of Thousands of Viruses from Human Metagenomes Reveals Hidden Associations with Chronic Diseases.</title>
        <authorList>
            <person name="Tisza M.J."/>
            <person name="Buck C.B."/>
        </authorList>
    </citation>
    <scope>NUCLEOTIDE SEQUENCE</scope>
    <source>
        <strain evidence="2">CtmJp3</strain>
    </source>
</reference>
<feature type="region of interest" description="Disordered" evidence="1">
    <location>
        <begin position="34"/>
        <end position="91"/>
    </location>
</feature>
<evidence type="ECO:0000256" key="1">
    <source>
        <dbReference type="SAM" id="MobiDB-lite"/>
    </source>
</evidence>
<name>A0A8S5VBP8_9CAUD</name>
<evidence type="ECO:0000313" key="2">
    <source>
        <dbReference type="EMBL" id="DAG04134.1"/>
    </source>
</evidence>
<accession>A0A8S5VBP8</accession>